<name>A0A0V0GQK5_SOLCH</name>
<reference evidence="1" key="1">
    <citation type="submission" date="2015-12" db="EMBL/GenBank/DDBJ databases">
        <title>Gene expression during late stages of embryo sac development: a critical building block for successful pollen-pistil interactions.</title>
        <authorList>
            <person name="Liu Y."/>
            <person name="Joly V."/>
            <person name="Sabar M."/>
            <person name="Matton D.P."/>
        </authorList>
    </citation>
    <scope>NUCLEOTIDE SEQUENCE</scope>
</reference>
<proteinExistence type="predicted"/>
<dbReference type="EMBL" id="GEDG01033927">
    <property type="protein sequence ID" value="JAP10007.1"/>
    <property type="molecule type" value="Transcribed_RNA"/>
</dbReference>
<organism evidence="1">
    <name type="scientific">Solanum chacoense</name>
    <name type="common">Chaco potato</name>
    <dbReference type="NCBI Taxonomy" id="4108"/>
    <lineage>
        <taxon>Eukaryota</taxon>
        <taxon>Viridiplantae</taxon>
        <taxon>Streptophyta</taxon>
        <taxon>Embryophyta</taxon>
        <taxon>Tracheophyta</taxon>
        <taxon>Spermatophyta</taxon>
        <taxon>Magnoliopsida</taxon>
        <taxon>eudicotyledons</taxon>
        <taxon>Gunneridae</taxon>
        <taxon>Pentapetalae</taxon>
        <taxon>asterids</taxon>
        <taxon>lamiids</taxon>
        <taxon>Solanales</taxon>
        <taxon>Solanaceae</taxon>
        <taxon>Solanoideae</taxon>
        <taxon>Solaneae</taxon>
        <taxon>Solanum</taxon>
    </lineage>
</organism>
<evidence type="ECO:0000313" key="1">
    <source>
        <dbReference type="EMBL" id="JAP10007.1"/>
    </source>
</evidence>
<protein>
    <submittedName>
        <fullName evidence="1">Putative ovule protein</fullName>
    </submittedName>
</protein>
<dbReference type="AlphaFoldDB" id="A0A0V0GQK5"/>
<accession>A0A0V0GQK5</accession>
<sequence length="62" mass="7111">MNLIVQTKTKTEVSRKETNFGLLQVNEDPSFQIQRYVIVPLTLISFYPSEISNILLSPVPFL</sequence>